<dbReference type="Proteomes" id="UP000419743">
    <property type="component" value="Unassembled WGS sequence"/>
</dbReference>
<sequence>MTMPTPDPAAPIRILMADDSTLVRAGLLALATHEGDIEVVAQAGNGREALEQARRTHPDVVLMDLRMPVMDGIEATAAIGADPDLADVRVLVLTTFDEDSDILEAIRAGASGYLLKDVAPSELRSAIRRVAAGEATLSPAVTRTLMRQVADAPVQRTAPGVLDSLTEREREVLTLIGRGRSNQEVAAELFLSPATARTYASRLLSKLDARDRAQLVVLAYESGLVSPGWD</sequence>
<dbReference type="GO" id="GO:0003677">
    <property type="term" value="F:DNA binding"/>
    <property type="evidence" value="ECO:0007669"/>
    <property type="project" value="UniProtKB-KW"/>
</dbReference>
<dbReference type="AlphaFoldDB" id="A0A7M4DE16"/>
<protein>
    <submittedName>
        <fullName evidence="8">Response regulator protein VraR</fullName>
    </submittedName>
</protein>
<evidence type="ECO:0000256" key="3">
    <source>
        <dbReference type="ARBA" id="ARBA00023125"/>
    </source>
</evidence>
<dbReference type="Pfam" id="PF00072">
    <property type="entry name" value="Response_reg"/>
    <property type="match status" value="1"/>
</dbReference>
<dbReference type="PANTHER" id="PTHR43214:SF24">
    <property type="entry name" value="TRANSCRIPTIONAL REGULATORY PROTEIN NARL-RELATED"/>
    <property type="match status" value="1"/>
</dbReference>
<keyword evidence="4" id="KW-0804">Transcription</keyword>
<dbReference type="Pfam" id="PF00196">
    <property type="entry name" value="GerE"/>
    <property type="match status" value="1"/>
</dbReference>
<evidence type="ECO:0000313" key="9">
    <source>
        <dbReference type="Proteomes" id="UP000419743"/>
    </source>
</evidence>
<dbReference type="CDD" id="cd17535">
    <property type="entry name" value="REC_NarL-like"/>
    <property type="match status" value="1"/>
</dbReference>
<dbReference type="PRINTS" id="PR00038">
    <property type="entry name" value="HTHLUXR"/>
</dbReference>
<dbReference type="SMART" id="SM00421">
    <property type="entry name" value="HTH_LUXR"/>
    <property type="match status" value="1"/>
</dbReference>
<evidence type="ECO:0000256" key="2">
    <source>
        <dbReference type="ARBA" id="ARBA00023015"/>
    </source>
</evidence>
<feature type="domain" description="HTH luxR-type" evidence="6">
    <location>
        <begin position="158"/>
        <end position="223"/>
    </location>
</feature>
<dbReference type="PROSITE" id="PS50043">
    <property type="entry name" value="HTH_LUXR_2"/>
    <property type="match status" value="1"/>
</dbReference>
<dbReference type="SUPFAM" id="SSF46894">
    <property type="entry name" value="C-terminal effector domain of the bipartite response regulators"/>
    <property type="match status" value="1"/>
</dbReference>
<dbReference type="SMART" id="SM00448">
    <property type="entry name" value="REC"/>
    <property type="match status" value="1"/>
</dbReference>
<dbReference type="RefSeq" id="WP_197522225.1">
    <property type="nucleotide sequence ID" value="NZ_CACRYJ010000006.1"/>
</dbReference>
<dbReference type="PROSITE" id="PS50110">
    <property type="entry name" value="RESPONSE_REGULATORY"/>
    <property type="match status" value="1"/>
</dbReference>
<feature type="domain" description="Response regulatory" evidence="7">
    <location>
        <begin position="13"/>
        <end position="131"/>
    </location>
</feature>
<reference evidence="8 9" key="1">
    <citation type="submission" date="2019-11" db="EMBL/GenBank/DDBJ databases">
        <authorList>
            <person name="Criscuolo A."/>
        </authorList>
    </citation>
    <scope>NUCLEOTIDE SEQUENCE [LARGE SCALE GENOMIC DNA]</scope>
    <source>
        <strain evidence="8">CIP111667</strain>
    </source>
</reference>
<dbReference type="CDD" id="cd06170">
    <property type="entry name" value="LuxR_C_like"/>
    <property type="match status" value="1"/>
</dbReference>
<proteinExistence type="predicted"/>
<evidence type="ECO:0000259" key="7">
    <source>
        <dbReference type="PROSITE" id="PS50110"/>
    </source>
</evidence>
<dbReference type="InterPro" id="IPR011006">
    <property type="entry name" value="CheY-like_superfamily"/>
</dbReference>
<dbReference type="GO" id="GO:0000160">
    <property type="term" value="P:phosphorelay signal transduction system"/>
    <property type="evidence" value="ECO:0007669"/>
    <property type="project" value="InterPro"/>
</dbReference>
<dbReference type="EMBL" id="CACRYJ010000006">
    <property type="protein sequence ID" value="VZO35130.1"/>
    <property type="molecule type" value="Genomic_DNA"/>
</dbReference>
<dbReference type="InterPro" id="IPR001789">
    <property type="entry name" value="Sig_transdc_resp-reg_receiver"/>
</dbReference>
<keyword evidence="2" id="KW-0805">Transcription regulation</keyword>
<dbReference type="Gene3D" id="3.40.50.2300">
    <property type="match status" value="1"/>
</dbReference>
<name>A0A7M4DE16_9MICO</name>
<keyword evidence="1 5" id="KW-0597">Phosphoprotein</keyword>
<evidence type="ECO:0000313" key="8">
    <source>
        <dbReference type="EMBL" id="VZO35130.1"/>
    </source>
</evidence>
<dbReference type="InterPro" id="IPR039420">
    <property type="entry name" value="WalR-like"/>
</dbReference>
<dbReference type="InterPro" id="IPR058245">
    <property type="entry name" value="NreC/VraR/RcsB-like_REC"/>
</dbReference>
<evidence type="ECO:0000256" key="5">
    <source>
        <dbReference type="PROSITE-ProRule" id="PRU00169"/>
    </source>
</evidence>
<dbReference type="GO" id="GO:0006355">
    <property type="term" value="P:regulation of DNA-templated transcription"/>
    <property type="evidence" value="ECO:0007669"/>
    <property type="project" value="InterPro"/>
</dbReference>
<keyword evidence="9" id="KW-1185">Reference proteome</keyword>
<dbReference type="PANTHER" id="PTHR43214">
    <property type="entry name" value="TWO-COMPONENT RESPONSE REGULATOR"/>
    <property type="match status" value="1"/>
</dbReference>
<comment type="caution">
    <text evidence="8">The sequence shown here is derived from an EMBL/GenBank/DDBJ whole genome shotgun (WGS) entry which is preliminary data.</text>
</comment>
<organism evidence="8 9">
    <name type="scientific">Occultella aeris</name>
    <dbReference type="NCBI Taxonomy" id="2761496"/>
    <lineage>
        <taxon>Bacteria</taxon>
        <taxon>Bacillati</taxon>
        <taxon>Actinomycetota</taxon>
        <taxon>Actinomycetes</taxon>
        <taxon>Micrococcales</taxon>
        <taxon>Ruaniaceae</taxon>
        <taxon>Occultella</taxon>
    </lineage>
</organism>
<accession>A0A7M4DE16</accession>
<gene>
    <name evidence="8" type="primary">vraR_1</name>
    <name evidence="8" type="ORF">HALOF300_00356</name>
</gene>
<evidence type="ECO:0000256" key="4">
    <source>
        <dbReference type="ARBA" id="ARBA00023163"/>
    </source>
</evidence>
<evidence type="ECO:0000259" key="6">
    <source>
        <dbReference type="PROSITE" id="PS50043"/>
    </source>
</evidence>
<dbReference type="SUPFAM" id="SSF52172">
    <property type="entry name" value="CheY-like"/>
    <property type="match status" value="1"/>
</dbReference>
<evidence type="ECO:0000256" key="1">
    <source>
        <dbReference type="ARBA" id="ARBA00022553"/>
    </source>
</evidence>
<keyword evidence="3" id="KW-0238">DNA-binding</keyword>
<dbReference type="InterPro" id="IPR000792">
    <property type="entry name" value="Tscrpt_reg_LuxR_C"/>
</dbReference>
<feature type="modified residue" description="4-aspartylphosphate" evidence="5">
    <location>
        <position position="64"/>
    </location>
</feature>
<dbReference type="InterPro" id="IPR016032">
    <property type="entry name" value="Sig_transdc_resp-reg_C-effctor"/>
</dbReference>